<gene>
    <name evidence="2" type="ORF">OG563_34800</name>
</gene>
<dbReference type="RefSeq" id="WP_327097716.1">
    <property type="nucleotide sequence ID" value="NZ_CP109149.1"/>
</dbReference>
<dbReference type="SUPFAM" id="SSF53474">
    <property type="entry name" value="alpha/beta-Hydrolases"/>
    <property type="match status" value="1"/>
</dbReference>
<dbReference type="InterPro" id="IPR013094">
    <property type="entry name" value="AB_hydrolase_3"/>
</dbReference>
<evidence type="ECO:0000313" key="2">
    <source>
        <dbReference type="EMBL" id="WUV44304.1"/>
    </source>
</evidence>
<reference evidence="2" key="1">
    <citation type="submission" date="2022-10" db="EMBL/GenBank/DDBJ databases">
        <title>The complete genomes of actinobacterial strains from the NBC collection.</title>
        <authorList>
            <person name="Joergensen T.S."/>
            <person name="Alvarez Arevalo M."/>
            <person name="Sterndorff E.B."/>
            <person name="Faurdal D."/>
            <person name="Vuksanovic O."/>
            <person name="Mourched A.-S."/>
            <person name="Charusanti P."/>
            <person name="Shaw S."/>
            <person name="Blin K."/>
            <person name="Weber T."/>
        </authorList>
    </citation>
    <scope>NUCLEOTIDE SEQUENCE</scope>
    <source>
        <strain evidence="2">NBC_01482</strain>
    </source>
</reference>
<sequence length="142" mass="15529">MPSAPAPCRVAELHLRTTVEDRSVKVYWPGPTGPPRPLLLQFEIGGPEPADDFDALCRRLCRSHDFVVLSVRYGPRSGQDPAIVSDAMHTLEWAADHASALDADPTRLLVEGRGSGGALAESVRRRTQEFGWPPLLPPLPFP</sequence>
<evidence type="ECO:0000313" key="3">
    <source>
        <dbReference type="Proteomes" id="UP001432062"/>
    </source>
</evidence>
<protein>
    <submittedName>
        <fullName evidence="2">Alpha/beta hydrolase fold domain-containing protein</fullName>
    </submittedName>
</protein>
<dbReference type="InterPro" id="IPR029058">
    <property type="entry name" value="AB_hydrolase_fold"/>
</dbReference>
<dbReference type="Proteomes" id="UP001432062">
    <property type="component" value="Chromosome"/>
</dbReference>
<evidence type="ECO:0000259" key="1">
    <source>
        <dbReference type="Pfam" id="PF07859"/>
    </source>
</evidence>
<accession>A0ABZ1YM55</accession>
<name>A0ABZ1YM55_9NOCA</name>
<keyword evidence="2" id="KW-0378">Hydrolase</keyword>
<keyword evidence="3" id="KW-1185">Reference proteome</keyword>
<dbReference type="Pfam" id="PF07859">
    <property type="entry name" value="Abhydrolase_3"/>
    <property type="match status" value="1"/>
</dbReference>
<dbReference type="GO" id="GO:0016787">
    <property type="term" value="F:hydrolase activity"/>
    <property type="evidence" value="ECO:0007669"/>
    <property type="project" value="UniProtKB-KW"/>
</dbReference>
<dbReference type="Gene3D" id="3.40.50.1820">
    <property type="entry name" value="alpha/beta hydrolase"/>
    <property type="match status" value="1"/>
</dbReference>
<organism evidence="2 3">
    <name type="scientific">Nocardia vinacea</name>
    <dbReference type="NCBI Taxonomy" id="96468"/>
    <lineage>
        <taxon>Bacteria</taxon>
        <taxon>Bacillati</taxon>
        <taxon>Actinomycetota</taxon>
        <taxon>Actinomycetes</taxon>
        <taxon>Mycobacteriales</taxon>
        <taxon>Nocardiaceae</taxon>
        <taxon>Nocardia</taxon>
    </lineage>
</organism>
<dbReference type="EMBL" id="CP109441">
    <property type="protein sequence ID" value="WUV44304.1"/>
    <property type="molecule type" value="Genomic_DNA"/>
</dbReference>
<feature type="domain" description="Alpha/beta hydrolase fold-3" evidence="1">
    <location>
        <begin position="51"/>
        <end position="129"/>
    </location>
</feature>
<proteinExistence type="predicted"/>